<comment type="caution">
    <text evidence="1">The sequence shown here is derived from an EMBL/GenBank/DDBJ whole genome shotgun (WGS) entry which is preliminary data.</text>
</comment>
<name>A0ABQ9IT95_9CUCU</name>
<dbReference type="PANTHER" id="PTHR47331">
    <property type="entry name" value="PHD-TYPE DOMAIN-CONTAINING PROTEIN"/>
    <property type="match status" value="1"/>
</dbReference>
<evidence type="ECO:0000313" key="1">
    <source>
        <dbReference type="EMBL" id="KAJ8964268.1"/>
    </source>
</evidence>
<reference evidence="1" key="1">
    <citation type="journal article" date="2023" name="Insect Mol. Biol.">
        <title>Genome sequencing provides insights into the evolution of gene families encoding plant cell wall-degrading enzymes in longhorned beetles.</title>
        <authorList>
            <person name="Shin N.R."/>
            <person name="Okamura Y."/>
            <person name="Kirsch R."/>
            <person name="Pauchet Y."/>
        </authorList>
    </citation>
    <scope>NUCLEOTIDE SEQUENCE</scope>
    <source>
        <strain evidence="1">MMC_N1</strain>
    </source>
</reference>
<dbReference type="InterPro" id="IPR008042">
    <property type="entry name" value="Retrotrans_Pao"/>
</dbReference>
<protein>
    <recommendedName>
        <fullName evidence="3">Peptidase aspartic putative domain-containing protein</fullName>
    </recommendedName>
</protein>
<dbReference type="PANTHER" id="PTHR47331:SF5">
    <property type="entry name" value="RIBONUCLEASE H"/>
    <property type="match status" value="1"/>
</dbReference>
<dbReference type="Pfam" id="PF03564">
    <property type="entry name" value="DUF1759"/>
    <property type="match status" value="1"/>
</dbReference>
<evidence type="ECO:0008006" key="3">
    <source>
        <dbReference type="Google" id="ProtNLM"/>
    </source>
</evidence>
<accession>A0ABQ9IT95</accession>
<keyword evidence="2" id="KW-1185">Reference proteome</keyword>
<proteinExistence type="predicted"/>
<dbReference type="Pfam" id="PF05380">
    <property type="entry name" value="Peptidase_A17"/>
    <property type="match status" value="1"/>
</dbReference>
<organism evidence="1 2">
    <name type="scientific">Molorchus minor</name>
    <dbReference type="NCBI Taxonomy" id="1323400"/>
    <lineage>
        <taxon>Eukaryota</taxon>
        <taxon>Metazoa</taxon>
        <taxon>Ecdysozoa</taxon>
        <taxon>Arthropoda</taxon>
        <taxon>Hexapoda</taxon>
        <taxon>Insecta</taxon>
        <taxon>Pterygota</taxon>
        <taxon>Neoptera</taxon>
        <taxon>Endopterygota</taxon>
        <taxon>Coleoptera</taxon>
        <taxon>Polyphaga</taxon>
        <taxon>Cucujiformia</taxon>
        <taxon>Chrysomeloidea</taxon>
        <taxon>Cerambycidae</taxon>
        <taxon>Lamiinae</taxon>
        <taxon>Monochamini</taxon>
        <taxon>Molorchus</taxon>
    </lineage>
</organism>
<dbReference type="Proteomes" id="UP001162164">
    <property type="component" value="Unassembled WGS sequence"/>
</dbReference>
<dbReference type="EMBL" id="JAPWTJ010002843">
    <property type="protein sequence ID" value="KAJ8964268.1"/>
    <property type="molecule type" value="Genomic_DNA"/>
</dbReference>
<sequence>MGYQCGSNRNSCLNEMLSLRTLADRVKTDKTVHTLFKVRYAEMETLREDFLKQHQSVLALLLPEQEVDLEIEERLREGFLNDFFAVKTVFVELFENENTIRLSQNFDNNLTRPQPISHARLPKLEIPKFNGDFKAFVTFMDPFDALVHHNAALSSVEKYNYLISTLEGQPLSLVRTLPMTGENYQIAYDALVERYSNKRIRAQTHWSAIESTTKISANNSVALRKLLDIFSENLAALKTLNFPVDEWDFVMMMMLLKRLDNATITRFELEHGSSEVPTYKSLVEFLNKQCIAYATLNICSSNEFIKSTNNVVKSRSYHVVNRTASFFVNKPNSSECPLCKENHTLYNCSSVLSKTPMERYNFCKSSRLCLNCLSNIHDLRNCKSVSTCRPCHRRHHSLLHFEKAVVANERSSASDNTNYVSQPSTSRVNPAMAGMLAKTSFVLLSTALIEIKDLSSNYQVLRCLLDPGSMTSFITQKAVHRLGLPKDKFAIEVKGLSDMQTYVSDGRVTISFRPIGQPSPILITDAIILNKICDNLPSSPITIQSWSHISNLKLADPKFNSPGAIDILLGADVFSKLILNDREPDALNTIFGYVLMGKLGHNTPTVSSFFCNRMETSLNTTLKKIWEVEAVPTLAVASPDDELCERLFLDTHTRDPCGTRDLALQRFYSLECRLVKQPALYLQYCEFMREYLDLGHMDLISSDNGVEGSSAHIYYIPHHCVLKPDSRTTKLRVLAKEEEQNSPLAANAVKFDTYVDDIVTGSSSYKNAQILQKQLVTLMKKGGFELRKWSSNDHTLLSDLPDSHLSNHPLAFNCEVESALIKILGLQWNPVHDCFSFSVCPLDRTCTKRNLLSELARVFDLVGFIAPVTFFTKHLIQQLWVLGIEWDDQPCNEFIPWIKSSPHRWKTFVANRVAFIQGKIPPTSWFYIESRNNPADIGSRGCLPSNLLSHSLWFAGPSFLLDRESLKFTPLHLEPTEVFSDEERKIVLLTNNLHNENIIDTLLNKFFFVFDTSTHSGILS</sequence>
<dbReference type="InterPro" id="IPR005312">
    <property type="entry name" value="DUF1759"/>
</dbReference>
<evidence type="ECO:0000313" key="2">
    <source>
        <dbReference type="Proteomes" id="UP001162164"/>
    </source>
</evidence>
<gene>
    <name evidence="1" type="ORF">NQ317_005509</name>
</gene>